<evidence type="ECO:0000256" key="4">
    <source>
        <dbReference type="ARBA" id="ARBA00022842"/>
    </source>
</evidence>
<keyword evidence="1" id="KW-0963">Cytoplasm</keyword>
<evidence type="ECO:0000256" key="3">
    <source>
        <dbReference type="ARBA" id="ARBA00022801"/>
    </source>
</evidence>
<organism evidence="8 9">
    <name type="scientific">Staphylococcus aureus</name>
    <dbReference type="NCBI Taxonomy" id="1280"/>
    <lineage>
        <taxon>Bacteria</taxon>
        <taxon>Bacillati</taxon>
        <taxon>Bacillota</taxon>
        <taxon>Bacilli</taxon>
        <taxon>Bacillales</taxon>
        <taxon>Staphylococcaceae</taxon>
        <taxon>Staphylococcus</taxon>
    </lineage>
</organism>
<evidence type="ECO:0000256" key="5">
    <source>
        <dbReference type="ARBA" id="ARBA00023134"/>
    </source>
</evidence>
<dbReference type="GO" id="GO:0005525">
    <property type="term" value="F:GTP binding"/>
    <property type="evidence" value="ECO:0007669"/>
    <property type="project" value="UniProtKB-KW"/>
</dbReference>
<dbReference type="Proteomes" id="UP000254502">
    <property type="component" value="Unassembled WGS sequence"/>
</dbReference>
<dbReference type="Pfam" id="PF01018">
    <property type="entry name" value="GTP1_OBG"/>
    <property type="match status" value="1"/>
</dbReference>
<evidence type="ECO:0000256" key="6">
    <source>
        <dbReference type="SAM" id="MobiDB-lite"/>
    </source>
</evidence>
<dbReference type="AlphaFoldDB" id="A0A380E2C9"/>
<name>A0A380E2C9_STAAU</name>
<dbReference type="InterPro" id="IPR006169">
    <property type="entry name" value="GTP1_OBG_dom"/>
</dbReference>
<dbReference type="InterPro" id="IPR045086">
    <property type="entry name" value="OBG_GTPase"/>
</dbReference>
<feature type="region of interest" description="Disordered" evidence="6">
    <location>
        <begin position="69"/>
        <end position="99"/>
    </location>
</feature>
<proteinExistence type="predicted"/>
<dbReference type="PROSITE" id="PS51883">
    <property type="entry name" value="OBG"/>
    <property type="match status" value="1"/>
</dbReference>
<dbReference type="EMBL" id="UHAQ01000004">
    <property type="protein sequence ID" value="SUK94918.1"/>
    <property type="molecule type" value="Genomic_DNA"/>
</dbReference>
<evidence type="ECO:0000313" key="9">
    <source>
        <dbReference type="Proteomes" id="UP000254502"/>
    </source>
</evidence>
<dbReference type="PANTHER" id="PTHR11702">
    <property type="entry name" value="DEVELOPMENTALLY REGULATED GTP-BINDING PROTEIN-RELATED"/>
    <property type="match status" value="1"/>
</dbReference>
<dbReference type="Gene3D" id="2.70.210.12">
    <property type="entry name" value="GTP1/OBG domain"/>
    <property type="match status" value="1"/>
</dbReference>
<keyword evidence="2" id="KW-0547">Nucleotide-binding</keyword>
<dbReference type="PANTHER" id="PTHR11702:SF31">
    <property type="entry name" value="MITOCHONDRIAL RIBOSOME-ASSOCIATED GTPASE 2"/>
    <property type="match status" value="1"/>
</dbReference>
<sequence length="99" mass="10834">MDEGLRTLLDFRYQRHFKASKGENGQSSNMHGKNAEDLVLKVPPGTIIKNVETDEVLADLVEDGQRAVVAKGGRGGRGNSRFATPRNPAPDFSEKGEPR</sequence>
<protein>
    <submittedName>
        <fullName evidence="8">GTP-binding protein CgtA</fullName>
    </submittedName>
</protein>
<evidence type="ECO:0000256" key="2">
    <source>
        <dbReference type="ARBA" id="ARBA00022741"/>
    </source>
</evidence>
<dbReference type="InterPro" id="IPR036726">
    <property type="entry name" value="GTP1_OBG_dom_sf"/>
</dbReference>
<evidence type="ECO:0000256" key="1">
    <source>
        <dbReference type="ARBA" id="ARBA00022490"/>
    </source>
</evidence>
<gene>
    <name evidence="8" type="primary">obg_3</name>
    <name evidence="8" type="ORF">NCTC5664_03622</name>
</gene>
<evidence type="ECO:0000313" key="8">
    <source>
        <dbReference type="EMBL" id="SUK94918.1"/>
    </source>
</evidence>
<dbReference type="GO" id="GO:0042254">
    <property type="term" value="P:ribosome biogenesis"/>
    <property type="evidence" value="ECO:0007669"/>
    <property type="project" value="UniProtKB-UniRule"/>
</dbReference>
<keyword evidence="4" id="KW-0460">Magnesium</keyword>
<keyword evidence="3" id="KW-0378">Hydrolase</keyword>
<dbReference type="FunFam" id="2.70.210.12:FF:000001">
    <property type="entry name" value="GTPase Obg"/>
    <property type="match status" value="1"/>
</dbReference>
<keyword evidence="5" id="KW-0342">GTP-binding</keyword>
<feature type="domain" description="Obg" evidence="7">
    <location>
        <begin position="1"/>
        <end position="99"/>
    </location>
</feature>
<dbReference type="GO" id="GO:0003924">
    <property type="term" value="F:GTPase activity"/>
    <property type="evidence" value="ECO:0007669"/>
    <property type="project" value="InterPro"/>
</dbReference>
<dbReference type="SUPFAM" id="SSF82051">
    <property type="entry name" value="Obg GTP-binding protein N-terminal domain"/>
    <property type="match status" value="1"/>
</dbReference>
<accession>A0A380E2C9</accession>
<reference evidence="8 9" key="1">
    <citation type="submission" date="2018-06" db="EMBL/GenBank/DDBJ databases">
        <authorList>
            <consortium name="Pathogen Informatics"/>
            <person name="Doyle S."/>
        </authorList>
    </citation>
    <scope>NUCLEOTIDE SEQUENCE [LARGE SCALE GENOMIC DNA]</scope>
    <source>
        <strain evidence="8 9">NCTC5664</strain>
    </source>
</reference>
<evidence type="ECO:0000259" key="7">
    <source>
        <dbReference type="PROSITE" id="PS51883"/>
    </source>
</evidence>